<evidence type="ECO:0000256" key="1">
    <source>
        <dbReference type="SAM" id="SignalP"/>
    </source>
</evidence>
<proteinExistence type="predicted"/>
<accession>A0ABP5QVM7</accession>
<evidence type="ECO:0000313" key="2">
    <source>
        <dbReference type="EMBL" id="GAA2245076.1"/>
    </source>
</evidence>
<dbReference type="RefSeq" id="WP_259480637.1">
    <property type="nucleotide sequence ID" value="NZ_BAAAQY010000011.1"/>
</dbReference>
<dbReference type="PROSITE" id="PS51318">
    <property type="entry name" value="TAT"/>
    <property type="match status" value="1"/>
</dbReference>
<dbReference type="InterPro" id="IPR006311">
    <property type="entry name" value="TAT_signal"/>
</dbReference>
<organism evidence="2 3">
    <name type="scientific">Herbiconiux moechotypicola</name>
    <dbReference type="NCBI Taxonomy" id="637393"/>
    <lineage>
        <taxon>Bacteria</taxon>
        <taxon>Bacillati</taxon>
        <taxon>Actinomycetota</taxon>
        <taxon>Actinomycetes</taxon>
        <taxon>Micrococcales</taxon>
        <taxon>Microbacteriaceae</taxon>
        <taxon>Herbiconiux</taxon>
    </lineage>
</organism>
<feature type="chain" id="PRO_5046965938" evidence="1">
    <location>
        <begin position="34"/>
        <end position="198"/>
    </location>
</feature>
<dbReference type="EMBL" id="BAAAQY010000011">
    <property type="protein sequence ID" value="GAA2245076.1"/>
    <property type="molecule type" value="Genomic_DNA"/>
</dbReference>
<keyword evidence="1" id="KW-0732">Signal</keyword>
<evidence type="ECO:0000313" key="3">
    <source>
        <dbReference type="Proteomes" id="UP001500929"/>
    </source>
</evidence>
<keyword evidence="3" id="KW-1185">Reference proteome</keyword>
<dbReference type="Proteomes" id="UP001500929">
    <property type="component" value="Unassembled WGS sequence"/>
</dbReference>
<feature type="signal peptide" evidence="1">
    <location>
        <begin position="1"/>
        <end position="33"/>
    </location>
</feature>
<reference evidence="3" key="1">
    <citation type="journal article" date="2019" name="Int. J. Syst. Evol. Microbiol.">
        <title>The Global Catalogue of Microorganisms (GCM) 10K type strain sequencing project: providing services to taxonomists for standard genome sequencing and annotation.</title>
        <authorList>
            <consortium name="The Broad Institute Genomics Platform"/>
            <consortium name="The Broad Institute Genome Sequencing Center for Infectious Disease"/>
            <person name="Wu L."/>
            <person name="Ma J."/>
        </authorList>
    </citation>
    <scope>NUCLEOTIDE SEQUENCE [LARGE SCALE GENOMIC DNA]</scope>
    <source>
        <strain evidence="3">JCM 16117</strain>
    </source>
</reference>
<gene>
    <name evidence="2" type="ORF">GCM10009851_32910</name>
</gene>
<comment type="caution">
    <text evidence="2">The sequence shown here is derived from an EMBL/GenBank/DDBJ whole genome shotgun (WGS) entry which is preliminary data.</text>
</comment>
<protein>
    <submittedName>
        <fullName evidence="2">Uncharacterized protein</fullName>
    </submittedName>
</protein>
<sequence length="198" mass="20525">MKNTEFDRRTVMTAAAWSVPVVAVAVATPLASASTEPATPSQYFAGTPATLLVGSQDTSPATALYAEGPSSLYIQAGPGGLDTEVTFLVSRSDSAPGEAPALFLSGFTLVGQGALPTNWTNMDIGGGVTSSRMTVVLGANELGRIDFTFYYKDTPAATFAPLATWQVQVQTVWLSDVTTTVEATTELTSGYAIGVSPT</sequence>
<name>A0ABP5QVM7_9MICO</name>